<dbReference type="EMBL" id="BMZB01000006">
    <property type="protein sequence ID" value="GGZ43039.1"/>
    <property type="molecule type" value="Genomic_DNA"/>
</dbReference>
<feature type="compositionally biased region" description="Low complexity" evidence="1">
    <location>
        <begin position="312"/>
        <end position="322"/>
    </location>
</feature>
<keyword evidence="2" id="KW-1133">Transmembrane helix</keyword>
<comment type="caution">
    <text evidence="4">The sequence shown here is derived from an EMBL/GenBank/DDBJ whole genome shotgun (WGS) entry which is preliminary data.</text>
</comment>
<feature type="region of interest" description="Disordered" evidence="1">
    <location>
        <begin position="303"/>
        <end position="323"/>
    </location>
</feature>
<keyword evidence="5" id="KW-1185">Reference proteome</keyword>
<feature type="domain" description="VWFA" evidence="3">
    <location>
        <begin position="151"/>
        <end position="204"/>
    </location>
</feature>
<accession>A0A918QFV8</accession>
<dbReference type="PROSITE" id="PS50234">
    <property type="entry name" value="VWFA"/>
    <property type="match status" value="2"/>
</dbReference>
<evidence type="ECO:0000259" key="3">
    <source>
        <dbReference type="PROSITE" id="PS50234"/>
    </source>
</evidence>
<dbReference type="SUPFAM" id="SSF53300">
    <property type="entry name" value="vWA-like"/>
    <property type="match status" value="1"/>
</dbReference>
<dbReference type="RefSeq" id="WP_189488519.1">
    <property type="nucleotide sequence ID" value="NZ_BMZB01000006.1"/>
</dbReference>
<evidence type="ECO:0000256" key="1">
    <source>
        <dbReference type="SAM" id="MobiDB-lite"/>
    </source>
</evidence>
<dbReference type="Pfam" id="PF13400">
    <property type="entry name" value="Tad"/>
    <property type="match status" value="1"/>
</dbReference>
<organism evidence="4 5">
    <name type="scientific">Asticcacaulis endophyticus</name>
    <dbReference type="NCBI Taxonomy" id="1395890"/>
    <lineage>
        <taxon>Bacteria</taxon>
        <taxon>Pseudomonadati</taxon>
        <taxon>Pseudomonadota</taxon>
        <taxon>Alphaproteobacteria</taxon>
        <taxon>Caulobacterales</taxon>
        <taxon>Caulobacteraceae</taxon>
        <taxon>Asticcacaulis</taxon>
    </lineage>
</organism>
<feature type="transmembrane region" description="Helical" evidence="2">
    <location>
        <begin position="21"/>
        <end position="42"/>
    </location>
</feature>
<dbReference type="Gene3D" id="3.40.50.410">
    <property type="entry name" value="von Willebrand factor, type A domain"/>
    <property type="match status" value="2"/>
</dbReference>
<evidence type="ECO:0000256" key="2">
    <source>
        <dbReference type="SAM" id="Phobius"/>
    </source>
</evidence>
<feature type="domain" description="VWFA" evidence="3">
    <location>
        <begin position="455"/>
        <end position="596"/>
    </location>
</feature>
<gene>
    <name evidence="4" type="ORF">GCM10011273_32240</name>
</gene>
<dbReference type="InterPro" id="IPR036465">
    <property type="entry name" value="vWFA_dom_sf"/>
</dbReference>
<dbReference type="AlphaFoldDB" id="A0A918QFV8"/>
<proteinExistence type="predicted"/>
<dbReference type="InterPro" id="IPR002035">
    <property type="entry name" value="VWF_A"/>
</dbReference>
<reference evidence="4" key="2">
    <citation type="submission" date="2020-09" db="EMBL/GenBank/DDBJ databases">
        <authorList>
            <person name="Sun Q."/>
            <person name="Kim S."/>
        </authorList>
    </citation>
    <scope>NUCLEOTIDE SEQUENCE</scope>
    <source>
        <strain evidence="4">KCTC 32296</strain>
    </source>
</reference>
<dbReference type="InterPro" id="IPR028087">
    <property type="entry name" value="Tad_N"/>
</dbReference>
<protein>
    <recommendedName>
        <fullName evidence="3">VWFA domain-containing protein</fullName>
    </recommendedName>
</protein>
<name>A0A918QFV8_9CAUL</name>
<evidence type="ECO:0000313" key="5">
    <source>
        <dbReference type="Proteomes" id="UP000662572"/>
    </source>
</evidence>
<reference evidence="4" key="1">
    <citation type="journal article" date="2014" name="Int. J. Syst. Evol. Microbiol.">
        <title>Complete genome sequence of Corynebacterium casei LMG S-19264T (=DSM 44701T), isolated from a smear-ripened cheese.</title>
        <authorList>
            <consortium name="US DOE Joint Genome Institute (JGI-PGF)"/>
            <person name="Walter F."/>
            <person name="Albersmeier A."/>
            <person name="Kalinowski J."/>
            <person name="Ruckert C."/>
        </authorList>
    </citation>
    <scope>NUCLEOTIDE SEQUENCE</scope>
    <source>
        <strain evidence="4">KCTC 32296</strain>
    </source>
</reference>
<keyword evidence="2" id="KW-0472">Membrane</keyword>
<keyword evidence="2" id="KW-0812">Transmembrane</keyword>
<evidence type="ECO:0000313" key="4">
    <source>
        <dbReference type="EMBL" id="GGZ43039.1"/>
    </source>
</evidence>
<sequence>MRKSIFSGLWQRLNPFRGHQGGNVAVIFGLSAMTLVVAAGGGTDVVRQMDVRSRLQDAADAAVLRAVMSSKMTDEQREIAADQAFINNFGFDNAQRYDAEGTVGTEVDGNTTHVTYDVEATVENLFLQMIGMETTTVTVVAKAQSQMRKSEIVLVLDSTGSMSKDGRMTNLKSSVKSVLDSLMEDGENVSGTKVAVVPFDTQVKIDKGSGYSYINYGQGSVGQSCTGISGRTCDVVKDAFNKVCGNVADSSYSSCKSGMTLWYRTYTDSSSPQRTYYVAIAKSKVGSTRYEYKREDYSTTSQKWVDGKESTSENGSSTGTSGWQNVTTWVTQQFINPSTATSYATSGYTSFATSNIKYSFSYGAGAYGARTNIPRAKSQFTDSSTAKLKGYSIIDWPDIPDGSSNWPGCVIDREKDGDWDVSAESPGSDVKSLYPAWTCANGTKLLAVRALGEDIANIKTYVDKLQPSGATNVTIGVQWGAEMLSPSAPYTGGVPFGDETTQKYMILVTDGENTENRWWSVYTGSKYSADGTALINARTEKACKAARDKGITVFVVRVMEGDSSLLKKCASKDEYYYDLSSASELNTALSSVFEAIKKTRLTQ</sequence>
<dbReference type="Proteomes" id="UP000662572">
    <property type="component" value="Unassembled WGS sequence"/>
</dbReference>